<name>A0A9D1HYS9_9FIRM</name>
<dbReference type="GO" id="GO:0016747">
    <property type="term" value="F:acyltransferase activity, transferring groups other than amino-acyl groups"/>
    <property type="evidence" value="ECO:0007669"/>
    <property type="project" value="InterPro"/>
</dbReference>
<comment type="caution">
    <text evidence="2">The sequence shown here is derived from an EMBL/GenBank/DDBJ whole genome shotgun (WGS) entry which is preliminary data.</text>
</comment>
<evidence type="ECO:0000313" key="3">
    <source>
        <dbReference type="Proteomes" id="UP000824090"/>
    </source>
</evidence>
<evidence type="ECO:0000313" key="2">
    <source>
        <dbReference type="EMBL" id="HIU25216.1"/>
    </source>
</evidence>
<organism evidence="2 3">
    <name type="scientific">Candidatus Allocopromorpha excrementigallinarum</name>
    <dbReference type="NCBI Taxonomy" id="2840742"/>
    <lineage>
        <taxon>Bacteria</taxon>
        <taxon>Bacillati</taxon>
        <taxon>Bacillota</taxon>
        <taxon>Clostridia</taxon>
        <taxon>Eubacteriales</taxon>
        <taxon>Eubacteriaceae</taxon>
        <taxon>Eubacteriaceae incertae sedis</taxon>
        <taxon>Candidatus Allocopromorpha</taxon>
    </lineage>
</organism>
<reference evidence="2" key="2">
    <citation type="journal article" date="2021" name="PeerJ">
        <title>Extensive microbial diversity within the chicken gut microbiome revealed by metagenomics and culture.</title>
        <authorList>
            <person name="Gilroy R."/>
            <person name="Ravi A."/>
            <person name="Getino M."/>
            <person name="Pursley I."/>
            <person name="Horton D.L."/>
            <person name="Alikhan N.F."/>
            <person name="Baker D."/>
            <person name="Gharbi K."/>
            <person name="Hall N."/>
            <person name="Watson M."/>
            <person name="Adriaenssens E.M."/>
            <person name="Foster-Nyarko E."/>
            <person name="Jarju S."/>
            <person name="Secka A."/>
            <person name="Antonio M."/>
            <person name="Oren A."/>
            <person name="Chaudhuri R.R."/>
            <person name="La Ragione R."/>
            <person name="Hildebrand F."/>
            <person name="Pallen M.J."/>
        </authorList>
    </citation>
    <scope>NUCLEOTIDE SEQUENCE</scope>
    <source>
        <strain evidence="2">ChiHcec3-6078</strain>
    </source>
</reference>
<dbReference type="SUPFAM" id="SSF55729">
    <property type="entry name" value="Acyl-CoA N-acyltransferases (Nat)"/>
    <property type="match status" value="1"/>
</dbReference>
<sequence>MELKVKKFNELTTAELYELLRARSEVFVVGQKCAYQDMDGRDYRSLHFFYEEKGRVAACLRAFSREGEEGTLQIGRVLTVEHGRGMGRRLLEESIKFIREKTEAKRLFMEAQEYAAGFYEKFGFTVTSDVFLEDGIPHVAMELDLRI</sequence>
<dbReference type="AlphaFoldDB" id="A0A9D1HYS9"/>
<reference evidence="2" key="1">
    <citation type="submission" date="2020-10" db="EMBL/GenBank/DDBJ databases">
        <authorList>
            <person name="Gilroy R."/>
        </authorList>
    </citation>
    <scope>NUCLEOTIDE SEQUENCE</scope>
    <source>
        <strain evidence="2">ChiHcec3-6078</strain>
    </source>
</reference>
<dbReference type="Gene3D" id="3.40.630.30">
    <property type="match status" value="1"/>
</dbReference>
<proteinExistence type="predicted"/>
<evidence type="ECO:0000259" key="1">
    <source>
        <dbReference type="PROSITE" id="PS51186"/>
    </source>
</evidence>
<dbReference type="PROSITE" id="PS51186">
    <property type="entry name" value="GNAT"/>
    <property type="match status" value="1"/>
</dbReference>
<dbReference type="Proteomes" id="UP000824090">
    <property type="component" value="Unassembled WGS sequence"/>
</dbReference>
<dbReference type="Pfam" id="PF13673">
    <property type="entry name" value="Acetyltransf_10"/>
    <property type="match status" value="1"/>
</dbReference>
<dbReference type="InterPro" id="IPR016181">
    <property type="entry name" value="Acyl_CoA_acyltransferase"/>
</dbReference>
<feature type="domain" description="N-acetyltransferase" evidence="1">
    <location>
        <begin position="6"/>
        <end position="146"/>
    </location>
</feature>
<protein>
    <submittedName>
        <fullName evidence="2">GNAT family N-acetyltransferase</fullName>
    </submittedName>
</protein>
<dbReference type="EMBL" id="DVMP01000041">
    <property type="protein sequence ID" value="HIU25216.1"/>
    <property type="molecule type" value="Genomic_DNA"/>
</dbReference>
<dbReference type="CDD" id="cd04301">
    <property type="entry name" value="NAT_SF"/>
    <property type="match status" value="1"/>
</dbReference>
<dbReference type="InterPro" id="IPR000182">
    <property type="entry name" value="GNAT_dom"/>
</dbReference>
<gene>
    <name evidence="2" type="ORF">IAC50_01795</name>
</gene>
<accession>A0A9D1HYS9</accession>